<feature type="binding site" evidence="8">
    <location>
        <begin position="11"/>
        <end position="13"/>
    </location>
    <ligand>
        <name>GTP</name>
        <dbReference type="ChEBI" id="CHEBI:37565"/>
    </ligand>
</feature>
<evidence type="ECO:0000256" key="1">
    <source>
        <dbReference type="ARBA" id="ARBA00022490"/>
    </source>
</evidence>
<feature type="binding site" evidence="8">
    <location>
        <position position="75"/>
    </location>
    <ligand>
        <name>GTP</name>
        <dbReference type="ChEBI" id="CHEBI:37565"/>
    </ligand>
</feature>
<dbReference type="Proteomes" id="UP000608579">
    <property type="component" value="Unassembled WGS sequence"/>
</dbReference>
<comment type="function">
    <text evidence="8">Transfers a GMP moiety from GTP to Mo-molybdopterin (Mo-MPT) cofactor (Moco or molybdenum cofactor) to form Mo-molybdopterin guanine dinucleotide (Mo-MGD) cofactor.</text>
</comment>
<dbReference type="GO" id="GO:0046872">
    <property type="term" value="F:metal ion binding"/>
    <property type="evidence" value="ECO:0007669"/>
    <property type="project" value="UniProtKB-KW"/>
</dbReference>
<evidence type="ECO:0000256" key="2">
    <source>
        <dbReference type="ARBA" id="ARBA00022679"/>
    </source>
</evidence>
<dbReference type="PANTHER" id="PTHR19136">
    <property type="entry name" value="MOLYBDENUM COFACTOR GUANYLYLTRANSFERASE"/>
    <property type="match status" value="1"/>
</dbReference>
<evidence type="ECO:0000256" key="6">
    <source>
        <dbReference type="ARBA" id="ARBA00023134"/>
    </source>
</evidence>
<organism evidence="10 11">
    <name type="scientific">Caldiarchaeum subterraneum</name>
    <dbReference type="NCBI Taxonomy" id="311458"/>
    <lineage>
        <taxon>Archaea</taxon>
        <taxon>Nitrososphaerota</taxon>
        <taxon>Candidatus Caldarchaeales</taxon>
        <taxon>Candidatus Caldarchaeaceae</taxon>
        <taxon>Candidatus Caldarchaeum</taxon>
    </lineage>
</organism>
<dbReference type="GO" id="GO:0005525">
    <property type="term" value="F:GTP binding"/>
    <property type="evidence" value="ECO:0007669"/>
    <property type="project" value="UniProtKB-UniRule"/>
</dbReference>
<gene>
    <name evidence="8" type="primary">mobA</name>
    <name evidence="10" type="ORF">EYH45_06465</name>
</gene>
<accession>A0A832ZWM3</accession>
<dbReference type="AlphaFoldDB" id="A0A832ZWM3"/>
<dbReference type="GO" id="GO:0006777">
    <property type="term" value="P:Mo-molybdopterin cofactor biosynthetic process"/>
    <property type="evidence" value="ECO:0007669"/>
    <property type="project" value="UniProtKB-KW"/>
</dbReference>
<keyword evidence="2 8" id="KW-0808">Transferase</keyword>
<name>A0A832ZWM3_CALS0</name>
<dbReference type="GO" id="GO:0061603">
    <property type="term" value="F:molybdenum cofactor guanylyltransferase activity"/>
    <property type="evidence" value="ECO:0007669"/>
    <property type="project" value="UniProtKB-EC"/>
</dbReference>
<dbReference type="InterPro" id="IPR013482">
    <property type="entry name" value="Molybde_CF_guanTrfase"/>
</dbReference>
<keyword evidence="1 8" id="KW-0963">Cytoplasm</keyword>
<comment type="catalytic activity">
    <reaction evidence="8">
        <text>Mo-molybdopterin + GTP + H(+) = Mo-molybdopterin guanine dinucleotide + diphosphate</text>
        <dbReference type="Rhea" id="RHEA:34243"/>
        <dbReference type="ChEBI" id="CHEBI:15378"/>
        <dbReference type="ChEBI" id="CHEBI:33019"/>
        <dbReference type="ChEBI" id="CHEBI:37565"/>
        <dbReference type="ChEBI" id="CHEBI:71302"/>
        <dbReference type="ChEBI" id="CHEBI:71310"/>
        <dbReference type="EC" id="2.7.7.77"/>
    </reaction>
</comment>
<keyword evidence="7 8" id="KW-0501">Molybdenum cofactor biosynthesis</keyword>
<dbReference type="GO" id="GO:0005737">
    <property type="term" value="C:cytoplasm"/>
    <property type="evidence" value="ECO:0007669"/>
    <property type="project" value="UniProtKB-SubCell"/>
</dbReference>
<keyword evidence="3 8" id="KW-0479">Metal-binding</keyword>
<dbReference type="Gene3D" id="3.90.550.10">
    <property type="entry name" value="Spore Coat Polysaccharide Biosynthesis Protein SpsA, Chain A"/>
    <property type="match status" value="1"/>
</dbReference>
<proteinExistence type="inferred from homology"/>
<dbReference type="PANTHER" id="PTHR19136:SF81">
    <property type="entry name" value="MOLYBDENUM COFACTOR GUANYLYLTRANSFERASE"/>
    <property type="match status" value="1"/>
</dbReference>
<evidence type="ECO:0000256" key="8">
    <source>
        <dbReference type="HAMAP-Rule" id="MF_00316"/>
    </source>
</evidence>
<reference evidence="10" key="1">
    <citation type="journal article" date="2020" name="ISME J.">
        <title>Gammaproteobacteria mediating utilization of methyl-, sulfur- and petroleum organic compounds in deep ocean hydrothermal plumes.</title>
        <authorList>
            <person name="Zhou Z."/>
            <person name="Liu Y."/>
            <person name="Pan J."/>
            <person name="Cron B.R."/>
            <person name="Toner B.M."/>
            <person name="Anantharaman K."/>
            <person name="Breier J.A."/>
            <person name="Dick G.J."/>
            <person name="Li M."/>
        </authorList>
    </citation>
    <scope>NUCLEOTIDE SEQUENCE</scope>
    <source>
        <strain evidence="10">SZUA-1515</strain>
    </source>
</reference>
<evidence type="ECO:0000256" key="4">
    <source>
        <dbReference type="ARBA" id="ARBA00022741"/>
    </source>
</evidence>
<comment type="subcellular location">
    <subcellularLocation>
        <location evidence="8">Cytoplasm</location>
    </subcellularLocation>
</comment>
<evidence type="ECO:0000256" key="7">
    <source>
        <dbReference type="ARBA" id="ARBA00023150"/>
    </source>
</evidence>
<comment type="caution">
    <text evidence="8">Lacks conserved residue(s) required for the propagation of feature annotation.</text>
</comment>
<evidence type="ECO:0000256" key="3">
    <source>
        <dbReference type="ARBA" id="ARBA00022723"/>
    </source>
</evidence>
<comment type="similarity">
    <text evidence="8">Belongs to the MobA family.</text>
</comment>
<comment type="domain">
    <text evidence="8">The N-terminal domain determines nucleotide recognition and specific binding, while the C-terminal domain determines the specific binding to the target protein.</text>
</comment>
<dbReference type="HAMAP" id="MF_00316">
    <property type="entry name" value="MobA"/>
    <property type="match status" value="1"/>
</dbReference>
<feature type="binding site" evidence="8">
    <location>
        <position position="104"/>
    </location>
    <ligand>
        <name>GTP</name>
        <dbReference type="ChEBI" id="CHEBI:37565"/>
    </ligand>
</feature>
<feature type="domain" description="MobA-like NTP transferase" evidence="9">
    <location>
        <begin position="8"/>
        <end position="146"/>
    </location>
</feature>
<keyword evidence="10" id="KW-0548">Nucleotidyltransferase</keyword>
<feature type="binding site" evidence="8">
    <location>
        <position position="104"/>
    </location>
    <ligand>
        <name>Mg(2+)</name>
        <dbReference type="ChEBI" id="CHEBI:18420"/>
    </ligand>
</feature>
<feature type="binding site" evidence="8">
    <location>
        <position position="23"/>
    </location>
    <ligand>
        <name>GTP</name>
        <dbReference type="ChEBI" id="CHEBI:37565"/>
    </ligand>
</feature>
<dbReference type="SUPFAM" id="SSF53448">
    <property type="entry name" value="Nucleotide-diphospho-sugar transferases"/>
    <property type="match status" value="1"/>
</dbReference>
<dbReference type="InterPro" id="IPR025877">
    <property type="entry name" value="MobA-like_NTP_Trfase"/>
</dbReference>
<keyword evidence="4 8" id="KW-0547">Nucleotide-binding</keyword>
<evidence type="ECO:0000256" key="5">
    <source>
        <dbReference type="ARBA" id="ARBA00022842"/>
    </source>
</evidence>
<keyword evidence="5 8" id="KW-0460">Magnesium</keyword>
<dbReference type="EC" id="2.7.7.77" evidence="8"/>
<dbReference type="InterPro" id="IPR029044">
    <property type="entry name" value="Nucleotide-diphossugar_trans"/>
</dbReference>
<dbReference type="Pfam" id="PF12804">
    <property type="entry name" value="NTP_transf_3"/>
    <property type="match status" value="1"/>
</dbReference>
<comment type="cofactor">
    <cofactor evidence="8">
        <name>Mg(2+)</name>
        <dbReference type="ChEBI" id="CHEBI:18420"/>
    </cofactor>
</comment>
<evidence type="ECO:0000313" key="10">
    <source>
        <dbReference type="EMBL" id="HIQ30189.1"/>
    </source>
</evidence>
<keyword evidence="6 8" id="KW-0342">GTP-binding</keyword>
<evidence type="ECO:0000313" key="11">
    <source>
        <dbReference type="Proteomes" id="UP000608579"/>
    </source>
</evidence>
<dbReference type="CDD" id="cd02503">
    <property type="entry name" value="MobA"/>
    <property type="match status" value="1"/>
</dbReference>
<evidence type="ECO:0000259" key="9">
    <source>
        <dbReference type="Pfam" id="PF12804"/>
    </source>
</evidence>
<dbReference type="EMBL" id="DQVM01000122">
    <property type="protein sequence ID" value="HIQ30189.1"/>
    <property type="molecule type" value="Genomic_DNA"/>
</dbReference>
<comment type="caution">
    <text evidence="10">The sequence shown here is derived from an EMBL/GenBank/DDBJ whole genome shotgun (WGS) entry which is preliminary data.</text>
</comment>
<protein>
    <recommendedName>
        <fullName evidence="8">Probable molybdenum cofactor guanylyltransferase</fullName>
        <shortName evidence="8">MoCo guanylyltransferase</shortName>
        <ecNumber evidence="8">2.7.7.77</ecNumber>
    </recommendedName>
    <alternativeName>
        <fullName evidence="8">GTP:molybdopterin guanylyltransferase</fullName>
    </alternativeName>
    <alternativeName>
        <fullName evidence="8">Mo-MPT guanylyltransferase</fullName>
    </alternativeName>
    <alternativeName>
        <fullName evidence="8">Molybdopterin guanylyltransferase</fullName>
    </alternativeName>
    <alternativeName>
        <fullName evidence="8">Molybdopterin-guanine dinucleotide synthase</fullName>
        <shortName evidence="8">MGD synthase</shortName>
    </alternativeName>
</protein>
<sequence>MKLKKIACVILAGGESERFGGDKLLTKYKGEEIIKRVCKAAKPCVDDLYISARTRERAEQLATVLNNLIDGYLVDTYSGCQGPLRGMATATELGHEYILTLSADLPEIKTETLAVFLQKLVDKEYSGGSIVWGNGAVETLIQLHKTEELRAIFPKLCQARGEVARPSDLLRASASVLLIHGRELTDDPRVFANVNRPEDLMSLEPRAPLEGWVKEDIHLGPWHSELFWRATAGLSGERLEEAEANYLAEAEGYLKMGLTHLAGHALMDAGVAAERMGDMGRAENYRRRSREILSRMSYEFG</sequence>